<keyword evidence="1" id="KW-0812">Transmembrane</keyword>
<accession>A0A1H1VIZ2</accession>
<sequence length="154" mass="17815">MTDFTEINKLDEILKFIVNQPKNITFGEVKIIFNYPNEKEIDEILHKLEKDGFIQRINDYKDPSNQTLPNYLSTFDGRLFVHSGGYKAKALENDNNRKLTDSELARHQMLDNHLEANTSRLNRLTLWLAIGTIVLALSEIVKFVIFCLSSQKTL</sequence>
<organism evidence="2 3">
    <name type="scientific">Mucilaginibacter mallensis</name>
    <dbReference type="NCBI Taxonomy" id="652787"/>
    <lineage>
        <taxon>Bacteria</taxon>
        <taxon>Pseudomonadati</taxon>
        <taxon>Bacteroidota</taxon>
        <taxon>Sphingobacteriia</taxon>
        <taxon>Sphingobacteriales</taxon>
        <taxon>Sphingobacteriaceae</taxon>
        <taxon>Mucilaginibacter</taxon>
    </lineage>
</organism>
<dbReference type="STRING" id="652787.SAMN05216490_1920"/>
<dbReference type="Proteomes" id="UP000199679">
    <property type="component" value="Chromosome I"/>
</dbReference>
<reference evidence="2 3" key="1">
    <citation type="submission" date="2016-10" db="EMBL/GenBank/DDBJ databases">
        <authorList>
            <person name="de Groot N.N."/>
        </authorList>
    </citation>
    <scope>NUCLEOTIDE SEQUENCE [LARGE SCALE GENOMIC DNA]</scope>
    <source>
        <strain evidence="2 3">MP1X4</strain>
    </source>
</reference>
<keyword evidence="1" id="KW-0472">Membrane</keyword>
<keyword evidence="3" id="KW-1185">Reference proteome</keyword>
<keyword evidence="1" id="KW-1133">Transmembrane helix</keyword>
<name>A0A1H1VIZ2_MUCMA</name>
<evidence type="ECO:0000256" key="1">
    <source>
        <dbReference type="SAM" id="Phobius"/>
    </source>
</evidence>
<dbReference type="AlphaFoldDB" id="A0A1H1VIZ2"/>
<protein>
    <submittedName>
        <fullName evidence="2">Uncharacterized protein</fullName>
    </submittedName>
</protein>
<dbReference type="OrthoDB" id="1449308at2"/>
<dbReference type="EMBL" id="LT629740">
    <property type="protein sequence ID" value="SDS84039.1"/>
    <property type="molecule type" value="Genomic_DNA"/>
</dbReference>
<dbReference type="RefSeq" id="WP_091371624.1">
    <property type="nucleotide sequence ID" value="NZ_LT629740.1"/>
</dbReference>
<proteinExistence type="predicted"/>
<gene>
    <name evidence="2" type="ORF">SAMN05216490_1920</name>
</gene>
<feature type="transmembrane region" description="Helical" evidence="1">
    <location>
        <begin position="124"/>
        <end position="148"/>
    </location>
</feature>
<evidence type="ECO:0000313" key="3">
    <source>
        <dbReference type="Proteomes" id="UP000199679"/>
    </source>
</evidence>
<evidence type="ECO:0000313" key="2">
    <source>
        <dbReference type="EMBL" id="SDS84039.1"/>
    </source>
</evidence>